<sequence length="308" mass="33697">MFDLTSLALFVRAAELGSLSRAAQQSHMSLSTASRRIALLEHHFRVVLLNRTVAGVELTPAGEALLRHATDLLLRTDAIYSELSDYTKGAVGRVRVFANISAISQDLPDQLRAFSQRYRDIKLQISELRSADILQALREGRADVGIVTSRTATEGLHLAPYCMDRASVVVPDDYPLTGDSIDFSALLDHDLVALDDRSELTRSLVREAALLGKSVRFRVQVQSFEAMCRLIAAGQGIGILPERAVALFREPMRLRFIRLDAPWANRVMSVGIRAGAVPLPTRKLFEFLASFAPPSLAAGSGEAGQSND</sequence>
<dbReference type="PANTHER" id="PTHR30419:SF2">
    <property type="entry name" value="LYSR FAMILY TRANSCRIPTIONAL REGULATOR"/>
    <property type="match status" value="1"/>
</dbReference>
<comment type="similarity">
    <text evidence="1">Belongs to the LysR transcriptional regulatory family.</text>
</comment>
<dbReference type="GO" id="GO:0005829">
    <property type="term" value="C:cytosol"/>
    <property type="evidence" value="ECO:0007669"/>
    <property type="project" value="TreeGrafter"/>
</dbReference>
<dbReference type="RefSeq" id="WP_151063232.1">
    <property type="nucleotide sequence ID" value="NZ_CABVPL010000060.1"/>
</dbReference>
<evidence type="ECO:0000256" key="3">
    <source>
        <dbReference type="ARBA" id="ARBA00023125"/>
    </source>
</evidence>
<dbReference type="EMBL" id="CABVPL010000060">
    <property type="protein sequence ID" value="VWC18138.1"/>
    <property type="molecule type" value="Genomic_DNA"/>
</dbReference>
<proteinExistence type="inferred from homology"/>
<reference evidence="7 9" key="2">
    <citation type="submission" date="2019-09" db="EMBL/GenBank/DDBJ databases">
        <authorList>
            <person name="Depoorter E."/>
        </authorList>
    </citation>
    <scope>NUCLEOTIDE SEQUENCE [LARGE SCALE GENOMIC DNA]</scope>
    <source>
        <strain evidence="7">LMG 24064</strain>
    </source>
</reference>
<dbReference type="InterPro" id="IPR050950">
    <property type="entry name" value="HTH-type_LysR_regulators"/>
</dbReference>
<dbReference type="PROSITE" id="PS50931">
    <property type="entry name" value="HTH_LYSR"/>
    <property type="match status" value="1"/>
</dbReference>
<dbReference type="GO" id="GO:0003700">
    <property type="term" value="F:DNA-binding transcription factor activity"/>
    <property type="evidence" value="ECO:0007669"/>
    <property type="project" value="InterPro"/>
</dbReference>
<keyword evidence="3" id="KW-0238">DNA-binding</keyword>
<dbReference type="Gene3D" id="1.10.10.10">
    <property type="entry name" value="Winged helix-like DNA-binding domain superfamily/Winged helix DNA-binding domain"/>
    <property type="match status" value="1"/>
</dbReference>
<keyword evidence="8" id="KW-1185">Reference proteome</keyword>
<evidence type="ECO:0000313" key="7">
    <source>
        <dbReference type="EMBL" id="VWC18138.1"/>
    </source>
</evidence>
<keyword evidence="2" id="KW-0805">Transcription regulation</keyword>
<dbReference type="Pfam" id="PF00126">
    <property type="entry name" value="HTH_1"/>
    <property type="match status" value="1"/>
</dbReference>
<dbReference type="Gene3D" id="3.40.190.10">
    <property type="entry name" value="Periplasmic binding protein-like II"/>
    <property type="match status" value="2"/>
</dbReference>
<keyword evidence="4" id="KW-0804">Transcription</keyword>
<evidence type="ECO:0000256" key="2">
    <source>
        <dbReference type="ARBA" id="ARBA00023015"/>
    </source>
</evidence>
<dbReference type="InterPro" id="IPR036388">
    <property type="entry name" value="WH-like_DNA-bd_sf"/>
</dbReference>
<dbReference type="Proteomes" id="UP000494222">
    <property type="component" value="Unassembled WGS sequence"/>
</dbReference>
<dbReference type="Pfam" id="PF03466">
    <property type="entry name" value="LysR_substrate"/>
    <property type="match status" value="1"/>
</dbReference>
<dbReference type="InterPro" id="IPR005119">
    <property type="entry name" value="LysR_subst-bd"/>
</dbReference>
<dbReference type="GO" id="GO:0003677">
    <property type="term" value="F:DNA binding"/>
    <property type="evidence" value="ECO:0007669"/>
    <property type="project" value="UniProtKB-KW"/>
</dbReference>
<dbReference type="OrthoDB" id="9785974at2"/>
<gene>
    <name evidence="7" type="ORF">BLA24064_05654</name>
    <name evidence="6" type="ORF">F7R21_05085</name>
</gene>
<accession>A0A6H9SZT2</accession>
<dbReference type="Proteomes" id="UP000430232">
    <property type="component" value="Unassembled WGS sequence"/>
</dbReference>
<feature type="domain" description="HTH lysR-type" evidence="5">
    <location>
        <begin position="2"/>
        <end position="59"/>
    </location>
</feature>
<reference evidence="6 8" key="1">
    <citation type="submission" date="2019-09" db="EMBL/GenBank/DDBJ databases">
        <title>Draft genome sequences of 48 bacterial type strains from the CCUG.</title>
        <authorList>
            <person name="Tunovic T."/>
            <person name="Pineiro-Iglesias B."/>
            <person name="Unosson C."/>
            <person name="Inganas E."/>
            <person name="Ohlen M."/>
            <person name="Cardew S."/>
            <person name="Jensie-Markopoulos S."/>
            <person name="Salva-Serra F."/>
            <person name="Jaen-Luchoro D."/>
            <person name="Karlsson R."/>
            <person name="Svensson-Stadler L."/>
            <person name="Chun J."/>
            <person name="Moore E."/>
        </authorList>
    </citation>
    <scope>NUCLEOTIDE SEQUENCE [LARGE SCALE GENOMIC DNA]</scope>
    <source>
        <strain evidence="6 8">CCUG 54555</strain>
    </source>
</reference>
<dbReference type="AlphaFoldDB" id="A0A6H9SZT2"/>
<evidence type="ECO:0000313" key="8">
    <source>
        <dbReference type="Proteomes" id="UP000430232"/>
    </source>
</evidence>
<evidence type="ECO:0000256" key="1">
    <source>
        <dbReference type="ARBA" id="ARBA00009437"/>
    </source>
</evidence>
<protein>
    <submittedName>
        <fullName evidence="6">LysR family transcriptional regulator</fullName>
    </submittedName>
</protein>
<evidence type="ECO:0000313" key="6">
    <source>
        <dbReference type="EMBL" id="KAB0643968.1"/>
    </source>
</evidence>
<dbReference type="SUPFAM" id="SSF46785">
    <property type="entry name" value="Winged helix' DNA-binding domain"/>
    <property type="match status" value="1"/>
</dbReference>
<organism evidence="6 8">
    <name type="scientific">Burkholderia latens</name>
    <dbReference type="NCBI Taxonomy" id="488446"/>
    <lineage>
        <taxon>Bacteria</taxon>
        <taxon>Pseudomonadati</taxon>
        <taxon>Pseudomonadota</taxon>
        <taxon>Betaproteobacteria</taxon>
        <taxon>Burkholderiales</taxon>
        <taxon>Burkholderiaceae</taxon>
        <taxon>Burkholderia</taxon>
        <taxon>Burkholderia cepacia complex</taxon>
    </lineage>
</organism>
<dbReference type="InterPro" id="IPR036390">
    <property type="entry name" value="WH_DNA-bd_sf"/>
</dbReference>
<evidence type="ECO:0000256" key="4">
    <source>
        <dbReference type="ARBA" id="ARBA00023163"/>
    </source>
</evidence>
<dbReference type="InterPro" id="IPR000847">
    <property type="entry name" value="LysR_HTH_N"/>
</dbReference>
<dbReference type="FunFam" id="1.10.10.10:FF:000001">
    <property type="entry name" value="LysR family transcriptional regulator"/>
    <property type="match status" value="1"/>
</dbReference>
<evidence type="ECO:0000313" key="9">
    <source>
        <dbReference type="Proteomes" id="UP000494222"/>
    </source>
</evidence>
<dbReference type="GeneID" id="99792948"/>
<dbReference type="SUPFAM" id="SSF53850">
    <property type="entry name" value="Periplasmic binding protein-like II"/>
    <property type="match status" value="1"/>
</dbReference>
<dbReference type="PANTHER" id="PTHR30419">
    <property type="entry name" value="HTH-TYPE TRANSCRIPTIONAL REGULATOR YBHD"/>
    <property type="match status" value="1"/>
</dbReference>
<evidence type="ECO:0000259" key="5">
    <source>
        <dbReference type="PROSITE" id="PS50931"/>
    </source>
</evidence>
<dbReference type="EMBL" id="VZOJ01000007">
    <property type="protein sequence ID" value="KAB0643968.1"/>
    <property type="molecule type" value="Genomic_DNA"/>
</dbReference>
<name>A0A6H9SZT2_9BURK</name>